<dbReference type="CDD" id="cd22275">
    <property type="entry name" value="DPBB_EXPB_N"/>
    <property type="match status" value="1"/>
</dbReference>
<name>A0ABD3E689_9LAMI</name>
<dbReference type="SMART" id="SM00837">
    <property type="entry name" value="DPBB_1"/>
    <property type="match status" value="1"/>
</dbReference>
<dbReference type="Proteomes" id="UP001632038">
    <property type="component" value="Unassembled WGS sequence"/>
</dbReference>
<comment type="similarity">
    <text evidence="3">Belongs to the expansin family.</text>
</comment>
<keyword evidence="4" id="KW-0732">Signal</keyword>
<feature type="domain" description="Expansin-like CBD" evidence="6">
    <location>
        <begin position="180"/>
        <end position="263"/>
    </location>
</feature>
<evidence type="ECO:0000313" key="8">
    <source>
        <dbReference type="Proteomes" id="UP001632038"/>
    </source>
</evidence>
<evidence type="ECO:0000313" key="7">
    <source>
        <dbReference type="EMBL" id="KAL3649651.1"/>
    </source>
</evidence>
<dbReference type="PANTHER" id="PTHR31692:SF56">
    <property type="entry name" value="EXPANSIN-B2-RELATED"/>
    <property type="match status" value="1"/>
</dbReference>
<dbReference type="PRINTS" id="PR00829">
    <property type="entry name" value="LOLP1ALLERGN"/>
</dbReference>
<dbReference type="GO" id="GO:0005576">
    <property type="term" value="C:extracellular region"/>
    <property type="evidence" value="ECO:0007669"/>
    <property type="project" value="UniProtKB-SubCell"/>
</dbReference>
<keyword evidence="2" id="KW-0964">Secreted</keyword>
<dbReference type="Gene3D" id="2.40.40.10">
    <property type="entry name" value="RlpA-like domain"/>
    <property type="match status" value="1"/>
</dbReference>
<evidence type="ECO:0000256" key="4">
    <source>
        <dbReference type="SAM" id="SignalP"/>
    </source>
</evidence>
<dbReference type="Pfam" id="PF03330">
    <property type="entry name" value="DPBB_1"/>
    <property type="match status" value="1"/>
</dbReference>
<dbReference type="InterPro" id="IPR007117">
    <property type="entry name" value="Expansin_CBD"/>
</dbReference>
<dbReference type="SUPFAM" id="SSF50685">
    <property type="entry name" value="Barwin-like endoglucanases"/>
    <property type="match status" value="1"/>
</dbReference>
<feature type="domain" description="Expansin-like EG45" evidence="5">
    <location>
        <begin position="59"/>
        <end position="168"/>
    </location>
</feature>
<comment type="subcellular location">
    <subcellularLocation>
        <location evidence="1">Secreted</location>
    </subcellularLocation>
</comment>
<evidence type="ECO:0000256" key="3">
    <source>
        <dbReference type="RuleBase" id="RU003460"/>
    </source>
</evidence>
<protein>
    <submittedName>
        <fullName evidence="7">Uncharacterized protein</fullName>
    </submittedName>
</protein>
<dbReference type="InterPro" id="IPR036749">
    <property type="entry name" value="Expansin_CBD_sf"/>
</dbReference>
<gene>
    <name evidence="7" type="ORF">CASFOL_006054</name>
</gene>
<dbReference type="SUPFAM" id="SSF49590">
    <property type="entry name" value="PHL pollen allergen"/>
    <property type="match status" value="1"/>
</dbReference>
<dbReference type="PROSITE" id="PS50842">
    <property type="entry name" value="EXPANSIN_EG45"/>
    <property type="match status" value="1"/>
</dbReference>
<dbReference type="InterPro" id="IPR007112">
    <property type="entry name" value="Expansin/allergen_DPBB_dom"/>
</dbReference>
<dbReference type="GO" id="GO:0009653">
    <property type="term" value="P:anatomical structure morphogenesis"/>
    <property type="evidence" value="ECO:0007669"/>
    <property type="project" value="UniProtKB-ARBA"/>
</dbReference>
<dbReference type="PROSITE" id="PS50843">
    <property type="entry name" value="EXPANSIN_CBD"/>
    <property type="match status" value="1"/>
</dbReference>
<accession>A0ABD3E689</accession>
<dbReference type="AlphaFoldDB" id="A0ABD3E689"/>
<reference evidence="8" key="1">
    <citation type="journal article" date="2024" name="IScience">
        <title>Strigolactones Initiate the Formation of Haustorium-like Structures in Castilleja.</title>
        <authorList>
            <person name="Buerger M."/>
            <person name="Peterson D."/>
            <person name="Chory J."/>
        </authorList>
    </citation>
    <scope>NUCLEOTIDE SEQUENCE [LARGE SCALE GENOMIC DNA]</scope>
</reference>
<proteinExistence type="inferred from homology"/>
<dbReference type="PRINTS" id="PR01225">
    <property type="entry name" value="EXPANSNFAMLY"/>
</dbReference>
<evidence type="ECO:0000259" key="5">
    <source>
        <dbReference type="PROSITE" id="PS50842"/>
    </source>
</evidence>
<feature type="signal peptide" evidence="4">
    <location>
        <begin position="1"/>
        <end position="27"/>
    </location>
</feature>
<dbReference type="Gene3D" id="2.60.40.760">
    <property type="entry name" value="Expansin, cellulose-binding-like domain"/>
    <property type="match status" value="1"/>
</dbReference>
<keyword evidence="8" id="KW-1185">Reference proteome</keyword>
<dbReference type="InterPro" id="IPR007118">
    <property type="entry name" value="Expan_Lol_pI"/>
</dbReference>
<sequence>MFNYYYHHYIISFISAILLILNNNCHAINFESSFNISFVDNFSPAVATWYGPPRGVATGGACGFENDVAYSPYNGIISAGNNFLFKSGKGCGSCYLVKCTQHPSCSSRPIIVTITDECPGACNNDAVHFDLSGKAFGLLAKPRQDDILRNAGRINIQYQRIDCNHRGGLTFKIDKGSNPYYLALAIENVNGDGDIGEVKILASNSKGYWLTMAQSWGATWRVDLPGGTTGPYSVKVTTIESKTSSLAYKAIPANWAPGQHYYSRVVYLP</sequence>
<evidence type="ECO:0000256" key="2">
    <source>
        <dbReference type="ARBA" id="ARBA00022525"/>
    </source>
</evidence>
<dbReference type="InterPro" id="IPR005795">
    <property type="entry name" value="LolPI"/>
</dbReference>
<dbReference type="EMBL" id="JAVIJP010000007">
    <property type="protein sequence ID" value="KAL3649651.1"/>
    <property type="molecule type" value="Genomic_DNA"/>
</dbReference>
<dbReference type="InterPro" id="IPR009009">
    <property type="entry name" value="RlpA-like_DPBB"/>
</dbReference>
<comment type="caution">
    <text evidence="7">The sequence shown here is derived from an EMBL/GenBank/DDBJ whole genome shotgun (WGS) entry which is preliminary data.</text>
</comment>
<dbReference type="InterPro" id="IPR036908">
    <property type="entry name" value="RlpA-like_sf"/>
</dbReference>
<feature type="chain" id="PRO_5044756572" evidence="4">
    <location>
        <begin position="28"/>
        <end position="269"/>
    </location>
</feature>
<dbReference type="Pfam" id="PF01357">
    <property type="entry name" value="Expansin_C"/>
    <property type="match status" value="1"/>
</dbReference>
<dbReference type="PANTHER" id="PTHR31692">
    <property type="entry name" value="EXPANSIN-B3"/>
    <property type="match status" value="1"/>
</dbReference>
<evidence type="ECO:0000256" key="1">
    <source>
        <dbReference type="ARBA" id="ARBA00004613"/>
    </source>
</evidence>
<organism evidence="7 8">
    <name type="scientific">Castilleja foliolosa</name>
    <dbReference type="NCBI Taxonomy" id="1961234"/>
    <lineage>
        <taxon>Eukaryota</taxon>
        <taxon>Viridiplantae</taxon>
        <taxon>Streptophyta</taxon>
        <taxon>Embryophyta</taxon>
        <taxon>Tracheophyta</taxon>
        <taxon>Spermatophyta</taxon>
        <taxon>Magnoliopsida</taxon>
        <taxon>eudicotyledons</taxon>
        <taxon>Gunneridae</taxon>
        <taxon>Pentapetalae</taxon>
        <taxon>asterids</taxon>
        <taxon>lamiids</taxon>
        <taxon>Lamiales</taxon>
        <taxon>Orobanchaceae</taxon>
        <taxon>Pedicularideae</taxon>
        <taxon>Castillejinae</taxon>
        <taxon>Castilleja</taxon>
    </lineage>
</organism>
<evidence type="ECO:0000259" key="6">
    <source>
        <dbReference type="PROSITE" id="PS50843"/>
    </source>
</evidence>